<feature type="compositionally biased region" description="Polar residues" evidence="7">
    <location>
        <begin position="94"/>
        <end position="109"/>
    </location>
</feature>
<keyword evidence="1" id="KW-0479">Metal-binding</keyword>
<dbReference type="STRING" id="914237.A0A1E1LLA6"/>
<keyword evidence="10" id="KW-1185">Reference proteome</keyword>
<dbReference type="InterPro" id="IPR052360">
    <property type="entry name" value="Transcr_Regulatory_Proteins"/>
</dbReference>
<feature type="compositionally biased region" description="Low complexity" evidence="7">
    <location>
        <begin position="1"/>
        <end position="12"/>
    </location>
</feature>
<evidence type="ECO:0000256" key="1">
    <source>
        <dbReference type="ARBA" id="ARBA00022723"/>
    </source>
</evidence>
<dbReference type="PROSITE" id="PS50048">
    <property type="entry name" value="ZN2_CY6_FUNGAL_2"/>
    <property type="match status" value="1"/>
</dbReference>
<feature type="region of interest" description="Disordered" evidence="7">
    <location>
        <begin position="1"/>
        <end position="36"/>
    </location>
</feature>
<evidence type="ECO:0000256" key="5">
    <source>
        <dbReference type="ARBA" id="ARBA00023163"/>
    </source>
</evidence>
<keyword evidence="5" id="KW-0804">Transcription</keyword>
<keyword evidence="6" id="KW-0539">Nucleus</keyword>
<evidence type="ECO:0000313" key="10">
    <source>
        <dbReference type="Proteomes" id="UP000178129"/>
    </source>
</evidence>
<gene>
    <name evidence="9" type="ORF">RCO7_09954</name>
</gene>
<dbReference type="PANTHER" id="PTHR36206">
    <property type="entry name" value="ASPERCRYPTIN BIOSYNTHESIS CLUSTER-SPECIFIC TRANSCRIPTION REGULATOR ATNN-RELATED"/>
    <property type="match status" value="1"/>
</dbReference>
<keyword evidence="2" id="KW-0862">Zinc</keyword>
<evidence type="ECO:0000256" key="2">
    <source>
        <dbReference type="ARBA" id="ARBA00022833"/>
    </source>
</evidence>
<proteinExistence type="predicted"/>
<evidence type="ECO:0000313" key="9">
    <source>
        <dbReference type="EMBL" id="CZT11271.1"/>
    </source>
</evidence>
<evidence type="ECO:0000256" key="7">
    <source>
        <dbReference type="SAM" id="MobiDB-lite"/>
    </source>
</evidence>
<dbReference type="SMART" id="SM00066">
    <property type="entry name" value="GAL4"/>
    <property type="match status" value="1"/>
</dbReference>
<evidence type="ECO:0000256" key="6">
    <source>
        <dbReference type="ARBA" id="ARBA00023242"/>
    </source>
</evidence>
<feature type="domain" description="Zn(2)-C6 fungal-type" evidence="8">
    <location>
        <begin position="42"/>
        <end position="70"/>
    </location>
</feature>
<feature type="compositionally biased region" description="Polar residues" evidence="7">
    <location>
        <begin position="75"/>
        <end position="87"/>
    </location>
</feature>
<dbReference type="InParanoid" id="A0A1E1LLA6"/>
<dbReference type="AlphaFoldDB" id="A0A1E1LLA6"/>
<organism evidence="9 10">
    <name type="scientific">Rhynchosporium graminicola</name>
    <dbReference type="NCBI Taxonomy" id="2792576"/>
    <lineage>
        <taxon>Eukaryota</taxon>
        <taxon>Fungi</taxon>
        <taxon>Dikarya</taxon>
        <taxon>Ascomycota</taxon>
        <taxon>Pezizomycotina</taxon>
        <taxon>Leotiomycetes</taxon>
        <taxon>Helotiales</taxon>
        <taxon>Ploettnerulaceae</taxon>
        <taxon>Rhynchosporium</taxon>
    </lineage>
</organism>
<dbReference type="GO" id="GO:0000981">
    <property type="term" value="F:DNA-binding transcription factor activity, RNA polymerase II-specific"/>
    <property type="evidence" value="ECO:0007669"/>
    <property type="project" value="InterPro"/>
</dbReference>
<keyword evidence="3" id="KW-0805">Transcription regulation</keyword>
<dbReference type="Proteomes" id="UP000178129">
    <property type="component" value="Unassembled WGS sequence"/>
</dbReference>
<feature type="compositionally biased region" description="Low complexity" evidence="7">
    <location>
        <begin position="110"/>
        <end position="122"/>
    </location>
</feature>
<dbReference type="Pfam" id="PF00172">
    <property type="entry name" value="Zn_clus"/>
    <property type="match status" value="1"/>
</dbReference>
<dbReference type="InterPro" id="IPR001138">
    <property type="entry name" value="Zn2Cys6_DnaBD"/>
</dbReference>
<reference evidence="10" key="1">
    <citation type="submission" date="2016-03" db="EMBL/GenBank/DDBJ databases">
        <authorList>
            <person name="Ploux O."/>
        </authorList>
    </citation>
    <scope>NUCLEOTIDE SEQUENCE [LARGE SCALE GENOMIC DNA]</scope>
    <source>
        <strain evidence="10">UK7</strain>
    </source>
</reference>
<evidence type="ECO:0000256" key="3">
    <source>
        <dbReference type="ARBA" id="ARBA00023015"/>
    </source>
</evidence>
<feature type="region of interest" description="Disordered" evidence="7">
    <location>
        <begin position="75"/>
        <end position="122"/>
    </location>
</feature>
<dbReference type="PANTHER" id="PTHR36206:SF4">
    <property type="entry name" value="HYPOTHETICAL CONSERVED PROTEIN (EUROFUNG)-RELATED"/>
    <property type="match status" value="1"/>
</dbReference>
<accession>A0A1E1LLA6</accession>
<sequence length="609" mass="68983">MSTPSMSSSIMSEQLKDASSPDASVDAKVKKTRASKPKVKTGCQTCKIRRVKCDETKPSCIRCVRFGHICDGYSNKSSSQPASNKNSRPLVPKSPSQSPTTLSGLSTDFSESPSPVASSSATSPIKIYPSPARLLFKTPYEYHAFQTFCSRTSYEISSAFSTDLWTRLMIQACETSSSIREAVISIGSSYPSPPSPSPESSVDTSRHLFAFHKYSKALCLLRRDVMGGFCDLRTTLITCLLFYCFESYHVCHEVDVNQMYSGLKVIREWASSFCAPDQGGKPKRRLGSENPMVVEDDILRAFEILEIHVMTYAHGQTRKAHEHHRRCGQVSIDKMPKLFTCMEEASTMLDLVIKRSMHWLRSMTHLQTFPKISTPTSSPIGETENNKFLSLFFDVDPTFEERLETLKEYERWDDAFRPLLNHSRKGSAPHEEFLLASKLRLHWLAGYLSIASNDSHSSLANNGKFTTELEELLDIARILLANSGRGNLENRATPCVFDMQIIVPLMTVGWIYRHRSLRREAIQLLLHSPWKEGLWDVMVIGKIMSWLAEIEEECLGDKNVDYIPEWAAVRCLTMDFDSVKREASISCLQPIRGRHVEEERRRELLIPFL</sequence>
<protein>
    <recommendedName>
        <fullName evidence="8">Zn(2)-C6 fungal-type domain-containing protein</fullName>
    </recommendedName>
</protein>
<dbReference type="CDD" id="cd00067">
    <property type="entry name" value="GAL4"/>
    <property type="match status" value="1"/>
</dbReference>
<comment type="caution">
    <text evidence="9">The sequence shown here is derived from an EMBL/GenBank/DDBJ whole genome shotgun (WGS) entry which is preliminary data.</text>
</comment>
<name>A0A1E1LLA6_9HELO</name>
<keyword evidence="4" id="KW-0238">DNA-binding</keyword>
<dbReference type="SUPFAM" id="SSF57701">
    <property type="entry name" value="Zn2/Cys6 DNA-binding domain"/>
    <property type="match status" value="1"/>
</dbReference>
<dbReference type="GO" id="GO:0003677">
    <property type="term" value="F:DNA binding"/>
    <property type="evidence" value="ECO:0007669"/>
    <property type="project" value="UniProtKB-KW"/>
</dbReference>
<evidence type="ECO:0000259" key="8">
    <source>
        <dbReference type="PROSITE" id="PS50048"/>
    </source>
</evidence>
<dbReference type="PROSITE" id="PS00463">
    <property type="entry name" value="ZN2_CY6_FUNGAL_1"/>
    <property type="match status" value="1"/>
</dbReference>
<evidence type="ECO:0000256" key="4">
    <source>
        <dbReference type="ARBA" id="ARBA00023125"/>
    </source>
</evidence>
<dbReference type="Gene3D" id="4.10.240.10">
    <property type="entry name" value="Zn(2)-C6 fungal-type DNA-binding domain"/>
    <property type="match status" value="1"/>
</dbReference>
<dbReference type="GO" id="GO:0008270">
    <property type="term" value="F:zinc ion binding"/>
    <property type="evidence" value="ECO:0007669"/>
    <property type="project" value="InterPro"/>
</dbReference>
<dbReference type="EMBL" id="FJUW01000061">
    <property type="protein sequence ID" value="CZT11271.1"/>
    <property type="molecule type" value="Genomic_DNA"/>
</dbReference>
<dbReference type="InterPro" id="IPR036864">
    <property type="entry name" value="Zn2-C6_fun-type_DNA-bd_sf"/>
</dbReference>